<dbReference type="Gene3D" id="1.10.10.1320">
    <property type="entry name" value="Anti-sigma factor, zinc-finger domain"/>
    <property type="match status" value="1"/>
</dbReference>
<sequence>MTRCACDQSLLLEFALGDLEPSQRSRVEAQVRQCPACASEVRRYRELIGDLGALPIAPFPIQLEEVLVRSAIQARRGMAGRKTAPRREFSWTPVLCAAAGLAIVAVLVLILRPGNLVGPGSSVDEVVYGGVGRGATAFQDLVELYANIQQGWRILVEFLTKLAPVWRALRAALAAVGAVRIGLAAVSVLAVVALLWRLGRPKRKMGHANAR</sequence>
<dbReference type="EMBL" id="JAGQHR010000125">
    <property type="protein sequence ID" value="MCA9727200.1"/>
    <property type="molecule type" value="Genomic_DNA"/>
</dbReference>
<evidence type="ECO:0000256" key="5">
    <source>
        <dbReference type="SAM" id="Phobius"/>
    </source>
</evidence>
<comment type="caution">
    <text evidence="6">The sequence shown here is derived from an EMBL/GenBank/DDBJ whole genome shotgun (WGS) entry which is preliminary data.</text>
</comment>
<dbReference type="GO" id="GO:0006417">
    <property type="term" value="P:regulation of translation"/>
    <property type="evidence" value="ECO:0007669"/>
    <property type="project" value="TreeGrafter"/>
</dbReference>
<feature type="transmembrane region" description="Helical" evidence="5">
    <location>
        <begin position="91"/>
        <end position="111"/>
    </location>
</feature>
<evidence type="ECO:0000313" key="6">
    <source>
        <dbReference type="EMBL" id="MCA9727200.1"/>
    </source>
</evidence>
<dbReference type="Proteomes" id="UP000697710">
    <property type="component" value="Unassembled WGS sequence"/>
</dbReference>
<evidence type="ECO:0000313" key="7">
    <source>
        <dbReference type="Proteomes" id="UP000697710"/>
    </source>
</evidence>
<feature type="transmembrane region" description="Helical" evidence="5">
    <location>
        <begin position="171"/>
        <end position="196"/>
    </location>
</feature>
<comment type="subcellular location">
    <subcellularLocation>
        <location evidence="1">Membrane</location>
        <topology evidence="1">Single-pass membrane protein</topology>
    </subcellularLocation>
</comment>
<keyword evidence="4 5" id="KW-0472">Membrane</keyword>
<organism evidence="6 7">
    <name type="scientific">Eiseniibacteriota bacterium</name>
    <dbReference type="NCBI Taxonomy" id="2212470"/>
    <lineage>
        <taxon>Bacteria</taxon>
        <taxon>Candidatus Eiseniibacteriota</taxon>
    </lineage>
</organism>
<gene>
    <name evidence="6" type="ORF">KC729_05905</name>
</gene>
<evidence type="ECO:0000256" key="2">
    <source>
        <dbReference type="ARBA" id="ARBA00022692"/>
    </source>
</evidence>
<evidence type="ECO:0000256" key="4">
    <source>
        <dbReference type="ARBA" id="ARBA00023136"/>
    </source>
</evidence>
<protein>
    <recommendedName>
        <fullName evidence="8">Zinc-finger domain-containing protein</fullName>
    </recommendedName>
</protein>
<evidence type="ECO:0000256" key="1">
    <source>
        <dbReference type="ARBA" id="ARBA00004167"/>
    </source>
</evidence>
<evidence type="ECO:0008006" key="8">
    <source>
        <dbReference type="Google" id="ProtNLM"/>
    </source>
</evidence>
<accession>A0A956LWU1</accession>
<dbReference type="InterPro" id="IPR041916">
    <property type="entry name" value="Anti_sigma_zinc_sf"/>
</dbReference>
<proteinExistence type="predicted"/>
<name>A0A956LWU1_UNCEI</name>
<dbReference type="AlphaFoldDB" id="A0A956LWU1"/>
<reference evidence="6" key="1">
    <citation type="submission" date="2020-04" db="EMBL/GenBank/DDBJ databases">
        <authorList>
            <person name="Zhang T."/>
        </authorList>
    </citation>
    <scope>NUCLEOTIDE SEQUENCE</scope>
    <source>
        <strain evidence="6">HKST-UBA01</strain>
    </source>
</reference>
<dbReference type="PANTHER" id="PTHR37461">
    <property type="entry name" value="ANTI-SIGMA-K FACTOR RSKA"/>
    <property type="match status" value="1"/>
</dbReference>
<reference evidence="6" key="2">
    <citation type="journal article" date="2021" name="Microbiome">
        <title>Successional dynamics and alternative stable states in a saline activated sludge microbial community over 9 years.</title>
        <authorList>
            <person name="Wang Y."/>
            <person name="Ye J."/>
            <person name="Ju F."/>
            <person name="Liu L."/>
            <person name="Boyd J.A."/>
            <person name="Deng Y."/>
            <person name="Parks D.H."/>
            <person name="Jiang X."/>
            <person name="Yin X."/>
            <person name="Woodcroft B.J."/>
            <person name="Tyson G.W."/>
            <person name="Hugenholtz P."/>
            <person name="Polz M.F."/>
            <person name="Zhang T."/>
        </authorList>
    </citation>
    <scope>NUCLEOTIDE SEQUENCE</scope>
    <source>
        <strain evidence="6">HKST-UBA01</strain>
    </source>
</reference>
<dbReference type="GO" id="GO:0016020">
    <property type="term" value="C:membrane"/>
    <property type="evidence" value="ECO:0007669"/>
    <property type="project" value="UniProtKB-SubCell"/>
</dbReference>
<dbReference type="PANTHER" id="PTHR37461:SF1">
    <property type="entry name" value="ANTI-SIGMA-K FACTOR RSKA"/>
    <property type="match status" value="1"/>
</dbReference>
<dbReference type="GO" id="GO:0016989">
    <property type="term" value="F:sigma factor antagonist activity"/>
    <property type="evidence" value="ECO:0007669"/>
    <property type="project" value="TreeGrafter"/>
</dbReference>
<dbReference type="InterPro" id="IPR051474">
    <property type="entry name" value="Anti-sigma-K/W_factor"/>
</dbReference>
<keyword evidence="2 5" id="KW-0812">Transmembrane</keyword>
<evidence type="ECO:0000256" key="3">
    <source>
        <dbReference type="ARBA" id="ARBA00022989"/>
    </source>
</evidence>
<keyword evidence="3 5" id="KW-1133">Transmembrane helix</keyword>